<organism evidence="2 3">
    <name type="scientific">Peribacillus simplex</name>
    <dbReference type="NCBI Taxonomy" id="1478"/>
    <lineage>
        <taxon>Bacteria</taxon>
        <taxon>Bacillati</taxon>
        <taxon>Bacillota</taxon>
        <taxon>Bacilli</taxon>
        <taxon>Bacillales</taxon>
        <taxon>Bacillaceae</taxon>
        <taxon>Peribacillus</taxon>
    </lineage>
</organism>
<proteinExistence type="predicted"/>
<protein>
    <submittedName>
        <fullName evidence="2">Glycosyltransferase, GT2 family</fullName>
    </submittedName>
</protein>
<sequence length="509" mass="60155">MTSKKNRVLVGSPIYQKPDILQKFLLSLKRLDVEGLELGIFFVDDNEDERSSKMLEDFSQERNNVKILSSNQSDIYVCNGITHYWNENLVWKVADFKNIIIEHAIKEDYDYLFLIDSDLLLYPLTIKQLISAKKDIISNIFWTKWQPDAEERPQVWLYDEYTQWEISRGQALADSEITTRYQSYIRQMRTPGVHKVGGLGACTLISQKALKAGVNFKMIENLSFWGEDRHFCIRAAALGFSLHVDTHLPAYHIYRNSDLDGAMEFLERTDKREAPGASRPKLTLSMVIKNESDRYLKKVLEEIRDHIDEAVIIDDGSTDDSAEVCLEALKGIPVRIIRNDVSKFSNEIELRKQQWSETVKSNPEWILNLDADEMFEKRFKKVVRQLISDQEVDVYCFRLYDFWNETHYREDGRWCAHRYYRPFLVRYREGFECKWNDRPQHCGRFAENVFELPHKLSDIRLKHLGWAKEEDRMEKYKRYQELDPEGKYGNTEQYQSILDDAPNLVRFEE</sequence>
<dbReference type="InterPro" id="IPR029044">
    <property type="entry name" value="Nucleotide-diphossugar_trans"/>
</dbReference>
<dbReference type="Pfam" id="PF00535">
    <property type="entry name" value="Glycos_transf_2"/>
    <property type="match status" value="1"/>
</dbReference>
<dbReference type="CDD" id="cd00761">
    <property type="entry name" value="Glyco_tranf_GTA_type"/>
    <property type="match status" value="1"/>
</dbReference>
<dbReference type="EMBL" id="FTMX01000003">
    <property type="protein sequence ID" value="SIR22431.1"/>
    <property type="molecule type" value="Genomic_DNA"/>
</dbReference>
<reference evidence="2 3" key="1">
    <citation type="submission" date="2017-01" db="EMBL/GenBank/DDBJ databases">
        <authorList>
            <person name="Varghese N."/>
            <person name="Submissions S."/>
        </authorList>
    </citation>
    <scope>NUCLEOTIDE SEQUENCE [LARGE SCALE GENOMIC DNA]</scope>
    <source>
        <strain evidence="2 3">RUG2-6</strain>
    </source>
</reference>
<evidence type="ECO:0000313" key="3">
    <source>
        <dbReference type="Proteomes" id="UP000185829"/>
    </source>
</evidence>
<dbReference type="RefSeq" id="WP_076368074.1">
    <property type="nucleotide sequence ID" value="NZ_FTMX01000003.1"/>
</dbReference>
<dbReference type="AlphaFoldDB" id="A0A9X8R8S7"/>
<comment type="caution">
    <text evidence="2">The sequence shown here is derived from an EMBL/GenBank/DDBJ whole genome shotgun (WGS) entry which is preliminary data.</text>
</comment>
<dbReference type="InterPro" id="IPR050834">
    <property type="entry name" value="Glycosyltransf_2"/>
</dbReference>
<evidence type="ECO:0000313" key="2">
    <source>
        <dbReference type="EMBL" id="SIR22431.1"/>
    </source>
</evidence>
<evidence type="ECO:0000259" key="1">
    <source>
        <dbReference type="Pfam" id="PF00535"/>
    </source>
</evidence>
<feature type="domain" description="Glycosyltransferase 2-like" evidence="1">
    <location>
        <begin position="286"/>
        <end position="422"/>
    </location>
</feature>
<dbReference type="PANTHER" id="PTHR43685:SF2">
    <property type="entry name" value="GLYCOSYLTRANSFERASE 2-LIKE DOMAIN-CONTAINING PROTEIN"/>
    <property type="match status" value="1"/>
</dbReference>
<dbReference type="SUPFAM" id="SSF53448">
    <property type="entry name" value="Nucleotide-diphospho-sugar transferases"/>
    <property type="match status" value="2"/>
</dbReference>
<accession>A0A9X8R8S7</accession>
<name>A0A9X8R8S7_9BACI</name>
<dbReference type="PANTHER" id="PTHR43685">
    <property type="entry name" value="GLYCOSYLTRANSFERASE"/>
    <property type="match status" value="1"/>
</dbReference>
<dbReference type="InterPro" id="IPR001173">
    <property type="entry name" value="Glyco_trans_2-like"/>
</dbReference>
<dbReference type="Gene3D" id="3.90.550.10">
    <property type="entry name" value="Spore Coat Polysaccharide Biosynthesis Protein SpsA, Chain A"/>
    <property type="match status" value="2"/>
</dbReference>
<gene>
    <name evidence="2" type="ORF">SAMN05878482_10356</name>
</gene>
<dbReference type="Proteomes" id="UP000185829">
    <property type="component" value="Unassembled WGS sequence"/>
</dbReference>